<dbReference type="InParanoid" id="A0A316W1U8"/>
<evidence type="ECO:0000313" key="1">
    <source>
        <dbReference type="EMBL" id="PWN43649.1"/>
    </source>
</evidence>
<reference evidence="1 2" key="1">
    <citation type="journal article" date="2018" name="Mol. Biol. Evol.">
        <title>Broad Genomic Sampling Reveals a Smut Pathogenic Ancestry of the Fungal Clade Ustilaginomycotina.</title>
        <authorList>
            <person name="Kijpornyongpan T."/>
            <person name="Mondo S.J."/>
            <person name="Barry K."/>
            <person name="Sandor L."/>
            <person name="Lee J."/>
            <person name="Lipzen A."/>
            <person name="Pangilinan J."/>
            <person name="LaButti K."/>
            <person name="Hainaut M."/>
            <person name="Henrissat B."/>
            <person name="Grigoriev I.V."/>
            <person name="Spatafora J.W."/>
            <person name="Aime M.C."/>
        </authorList>
    </citation>
    <scope>NUCLEOTIDE SEQUENCE [LARGE SCALE GENOMIC DNA]</scope>
    <source>
        <strain evidence="1 2">MCA 4658</strain>
    </source>
</reference>
<accession>A0A316W1U8</accession>
<gene>
    <name evidence="1" type="ORF">IE81DRAFT_73129</name>
</gene>
<name>A0A316W1U8_9BASI</name>
<protein>
    <submittedName>
        <fullName evidence="1">Uncharacterized protein</fullName>
    </submittedName>
</protein>
<keyword evidence="2" id="KW-1185">Reference proteome</keyword>
<proteinExistence type="predicted"/>
<evidence type="ECO:0000313" key="2">
    <source>
        <dbReference type="Proteomes" id="UP000245783"/>
    </source>
</evidence>
<dbReference type="AlphaFoldDB" id="A0A316W1U8"/>
<sequence length="84" mass="9273">MPLQNHQARISRSLLRCAFAGLSTRSHGQDRIQPQRGFNQAVGGGDRRDVLELVAPGHECEHAALQFKDSFLRAAHDSRLSANP</sequence>
<dbReference type="Proteomes" id="UP000245783">
    <property type="component" value="Unassembled WGS sequence"/>
</dbReference>
<dbReference type="RefSeq" id="XP_025370809.1">
    <property type="nucleotide sequence ID" value="XM_025517582.1"/>
</dbReference>
<dbReference type="EMBL" id="KZ819368">
    <property type="protein sequence ID" value="PWN43649.1"/>
    <property type="molecule type" value="Genomic_DNA"/>
</dbReference>
<dbReference type="GeneID" id="37039452"/>
<organism evidence="1 2">
    <name type="scientific">Ceraceosorus guamensis</name>
    <dbReference type="NCBI Taxonomy" id="1522189"/>
    <lineage>
        <taxon>Eukaryota</taxon>
        <taxon>Fungi</taxon>
        <taxon>Dikarya</taxon>
        <taxon>Basidiomycota</taxon>
        <taxon>Ustilaginomycotina</taxon>
        <taxon>Exobasidiomycetes</taxon>
        <taxon>Ceraceosorales</taxon>
        <taxon>Ceraceosoraceae</taxon>
        <taxon>Ceraceosorus</taxon>
    </lineage>
</organism>